<reference evidence="1 2" key="1">
    <citation type="submission" date="2013-11" db="EMBL/GenBank/DDBJ databases">
        <title>Genome sequencing of Stegodyphus mimosarum.</title>
        <authorList>
            <person name="Bechsgaard J."/>
        </authorList>
    </citation>
    <scope>NUCLEOTIDE SEQUENCE [LARGE SCALE GENOMIC DNA]</scope>
</reference>
<gene>
    <name evidence="1" type="ORF">X975_20887</name>
</gene>
<evidence type="ECO:0000313" key="2">
    <source>
        <dbReference type="Proteomes" id="UP000054359"/>
    </source>
</evidence>
<dbReference type="Proteomes" id="UP000054359">
    <property type="component" value="Unassembled WGS sequence"/>
</dbReference>
<protein>
    <submittedName>
        <fullName evidence="1">Uncharacterized protein</fullName>
    </submittedName>
</protein>
<organism evidence="1 2">
    <name type="scientific">Stegodyphus mimosarum</name>
    <name type="common">African social velvet spider</name>
    <dbReference type="NCBI Taxonomy" id="407821"/>
    <lineage>
        <taxon>Eukaryota</taxon>
        <taxon>Metazoa</taxon>
        <taxon>Ecdysozoa</taxon>
        <taxon>Arthropoda</taxon>
        <taxon>Chelicerata</taxon>
        <taxon>Arachnida</taxon>
        <taxon>Araneae</taxon>
        <taxon>Araneomorphae</taxon>
        <taxon>Entelegynae</taxon>
        <taxon>Eresoidea</taxon>
        <taxon>Eresidae</taxon>
        <taxon>Stegodyphus</taxon>
    </lineage>
</organism>
<proteinExistence type="predicted"/>
<keyword evidence="2" id="KW-1185">Reference proteome</keyword>
<accession>A0A087T0Z1</accession>
<sequence length="42" mass="4751">NQDLLNSLHIYPIKFPPKGYTNIFLTAQLPKNTSLSVSFPTM</sequence>
<dbReference type="EMBL" id="KK112887">
    <property type="protein sequence ID" value="KFM58780.1"/>
    <property type="molecule type" value="Genomic_DNA"/>
</dbReference>
<feature type="non-terminal residue" evidence="1">
    <location>
        <position position="1"/>
    </location>
</feature>
<name>A0A087T0Z1_STEMI</name>
<feature type="non-terminal residue" evidence="1">
    <location>
        <position position="42"/>
    </location>
</feature>
<evidence type="ECO:0000313" key="1">
    <source>
        <dbReference type="EMBL" id="KFM58780.1"/>
    </source>
</evidence>
<dbReference type="AlphaFoldDB" id="A0A087T0Z1"/>